<keyword evidence="3" id="KW-1185">Reference proteome</keyword>
<keyword evidence="1" id="KW-1133">Transmembrane helix</keyword>
<dbReference type="Gene3D" id="3.10.450.40">
    <property type="match status" value="1"/>
</dbReference>
<dbReference type="AlphaFoldDB" id="A0A9X2S7E7"/>
<dbReference type="RefSeq" id="WP_257442890.1">
    <property type="nucleotide sequence ID" value="NZ_JANIPJ010000002.1"/>
</dbReference>
<evidence type="ECO:0008006" key="4">
    <source>
        <dbReference type="Google" id="ProtNLM"/>
    </source>
</evidence>
<gene>
    <name evidence="2" type="ORF">NQZ67_03665</name>
</gene>
<dbReference type="Proteomes" id="UP001141950">
    <property type="component" value="Unassembled WGS sequence"/>
</dbReference>
<name>A0A9X2S7E7_9BACL</name>
<evidence type="ECO:0000313" key="2">
    <source>
        <dbReference type="EMBL" id="MCR2802971.1"/>
    </source>
</evidence>
<keyword evidence="1" id="KW-0812">Transmembrane</keyword>
<dbReference type="EMBL" id="JANIPJ010000002">
    <property type="protein sequence ID" value="MCR2802971.1"/>
    <property type="molecule type" value="Genomic_DNA"/>
</dbReference>
<organism evidence="2 3">
    <name type="scientific">Paenibacillus soyae</name>
    <dbReference type="NCBI Taxonomy" id="2969249"/>
    <lineage>
        <taxon>Bacteria</taxon>
        <taxon>Bacillati</taxon>
        <taxon>Bacillota</taxon>
        <taxon>Bacilli</taxon>
        <taxon>Bacillales</taxon>
        <taxon>Paenibacillaceae</taxon>
        <taxon>Paenibacillus</taxon>
    </lineage>
</organism>
<protein>
    <recommendedName>
        <fullName evidence="4">DUF5590 domain-containing protein</fullName>
    </recommendedName>
</protein>
<proteinExistence type="predicted"/>
<evidence type="ECO:0000313" key="3">
    <source>
        <dbReference type="Proteomes" id="UP001141950"/>
    </source>
</evidence>
<feature type="transmembrane region" description="Helical" evidence="1">
    <location>
        <begin position="6"/>
        <end position="25"/>
    </location>
</feature>
<accession>A0A9X2S7E7</accession>
<comment type="caution">
    <text evidence="2">The sequence shown here is derived from an EMBL/GenBank/DDBJ whole genome shotgun (WGS) entry which is preliminary data.</text>
</comment>
<sequence>MTPKRWLIIAAAALITLLVWFGLYFHDIQKPQWTLERNMSQAAIQTGDISEVDELFMHVWESKTWIAEGEDENGRRSYVFLTGEGEPLFTVEAEDVMTEEDVRARFEAENANEPEIDMIRLQPGLLRESPVWEVYYSLIRDGVRRYYYQFYSFDRDADLIETYKLPAKTGP</sequence>
<evidence type="ECO:0000256" key="1">
    <source>
        <dbReference type="SAM" id="Phobius"/>
    </source>
</evidence>
<keyword evidence="1" id="KW-0472">Membrane</keyword>
<reference evidence="2" key="1">
    <citation type="submission" date="2022-08" db="EMBL/GenBank/DDBJ databases">
        <title>The genomic sequence of strain Paenibacillus sp. SCIV0701.</title>
        <authorList>
            <person name="Zhao H."/>
        </authorList>
    </citation>
    <scope>NUCLEOTIDE SEQUENCE</scope>
    <source>
        <strain evidence="2">SCIV0701</strain>
    </source>
</reference>